<evidence type="ECO:0000259" key="5">
    <source>
        <dbReference type="Pfam" id="PF02775"/>
    </source>
</evidence>
<dbReference type="CDD" id="cd07035">
    <property type="entry name" value="TPP_PYR_POX_like"/>
    <property type="match status" value="1"/>
</dbReference>
<dbReference type="InterPro" id="IPR012001">
    <property type="entry name" value="Thiamin_PyroP_enz_TPP-bd_dom"/>
</dbReference>
<dbReference type="InterPro" id="IPR012000">
    <property type="entry name" value="Thiamin_PyroP_enz_cen_dom"/>
</dbReference>
<dbReference type="GO" id="GO:0000287">
    <property type="term" value="F:magnesium ion binding"/>
    <property type="evidence" value="ECO:0007669"/>
    <property type="project" value="InterPro"/>
</dbReference>
<name>C4WMJ3_9HYPH</name>
<dbReference type="GO" id="GO:0003984">
    <property type="term" value="F:acetolactate synthase activity"/>
    <property type="evidence" value="ECO:0007669"/>
    <property type="project" value="TreeGrafter"/>
</dbReference>
<dbReference type="Pfam" id="PF00205">
    <property type="entry name" value="TPP_enzyme_M"/>
    <property type="match status" value="1"/>
</dbReference>
<organism evidence="7 8">
    <name type="scientific">Brucella intermedia LMG 3301</name>
    <dbReference type="NCBI Taxonomy" id="641118"/>
    <lineage>
        <taxon>Bacteria</taxon>
        <taxon>Pseudomonadati</taxon>
        <taxon>Pseudomonadota</taxon>
        <taxon>Alphaproteobacteria</taxon>
        <taxon>Hyphomicrobiales</taxon>
        <taxon>Brucellaceae</taxon>
        <taxon>Brucella/Ochrobactrum group</taxon>
        <taxon>Brucella</taxon>
    </lineage>
</organism>
<dbReference type="InterPro" id="IPR029061">
    <property type="entry name" value="THDP-binding"/>
</dbReference>
<evidence type="ECO:0000256" key="3">
    <source>
        <dbReference type="RuleBase" id="RU362132"/>
    </source>
</evidence>
<dbReference type="SUPFAM" id="SSF52467">
    <property type="entry name" value="DHS-like NAD/FAD-binding domain"/>
    <property type="match status" value="1"/>
</dbReference>
<feature type="domain" description="Thiamine pyrophosphate enzyme N-terminal TPP-binding" evidence="6">
    <location>
        <begin position="75"/>
        <end position="142"/>
    </location>
</feature>
<dbReference type="Proteomes" id="UP000004386">
    <property type="component" value="Unassembled WGS sequence"/>
</dbReference>
<sequence>MQRLGQRAQILSSFCREDAGGAMKTIRLTAAQALVRYLANQLTPEGETFIAGVWAIFGHGNVAGLGEALHGIREELPTWRGHNEQTMAHAAIAYTKQLGRKRACAVTSSIGPGATNMVTAAALAHVNRLPVLLIPGDVFANRGPDPVLQQIEDFNDGTMTVNDCFRPVSRYFDRITRPEQLLTALPRAFRTMTDPADCGPVTLAFCQDVQTEAYDWPEEFFEQKVWHWRRPPPDENELNSAATAIQAALKPIIVAGGGVHYSGAHEALRNFAEAHGIPVIETQAGKSALPWDHPLNFGPVGVTGADSANAIAAEADLVIGVGTRFQDFTTGSWALFKHPGHKLLSLNVQPYDGSKHGSLPLVADARIGLETLSKAIGSYKRQPVNAALKEKWFAAADNFTAAPSDGNALPTDMQVIGAVQRQARENTVVMCAAGTMPGELHQLWKAGRPMSYHMEYGFSCMGYEIAGGLGIKMAEPDRDVIVMVGDGSYMMANSELATAVMMGQKITVVITDNRGFGCINRLQMATGGAEFNNLLDHAAHVNPSKIDFAAHAGAMGADTKKAGSIRELEHALAEARNSPRTTVVIIDTDPYPTPETGGWWWDVAVPEVSEREQVRAARKDYEAKLKERN</sequence>
<dbReference type="PANTHER" id="PTHR18968:SF9">
    <property type="entry name" value="3D-(3,5_4)-TRIHYDROXYCYCLOHEXANE-1,2-DIONE HYDROLASE"/>
    <property type="match status" value="1"/>
</dbReference>
<evidence type="ECO:0000259" key="6">
    <source>
        <dbReference type="Pfam" id="PF02776"/>
    </source>
</evidence>
<dbReference type="GO" id="GO:0009099">
    <property type="term" value="P:L-valine biosynthetic process"/>
    <property type="evidence" value="ECO:0007669"/>
    <property type="project" value="TreeGrafter"/>
</dbReference>
<dbReference type="Pfam" id="PF02775">
    <property type="entry name" value="TPP_enzyme_C"/>
    <property type="match status" value="1"/>
</dbReference>
<proteinExistence type="inferred from homology"/>
<dbReference type="InterPro" id="IPR000399">
    <property type="entry name" value="TPP-bd_CS"/>
</dbReference>
<dbReference type="NCBIfam" id="TIGR04377">
    <property type="entry name" value="myo_inos_iolD"/>
    <property type="match status" value="1"/>
</dbReference>
<dbReference type="Gene3D" id="3.40.50.970">
    <property type="match status" value="2"/>
</dbReference>
<gene>
    <name evidence="7" type="ORF">OINT_2000932</name>
</gene>
<feature type="domain" description="Thiamine pyrophosphate enzyme central" evidence="4">
    <location>
        <begin position="239"/>
        <end position="372"/>
    </location>
</feature>
<dbReference type="GO" id="GO:0005948">
    <property type="term" value="C:acetolactate synthase complex"/>
    <property type="evidence" value="ECO:0007669"/>
    <property type="project" value="TreeGrafter"/>
</dbReference>
<reference evidence="7 8" key="1">
    <citation type="submission" date="2009-05" db="EMBL/GenBank/DDBJ databases">
        <authorList>
            <person name="Setubal J.C."/>
            <person name="Boyle S."/>
            <person name="Crasta O.R."/>
            <person name="Gillespie J.J."/>
            <person name="Kenyon R.W."/>
            <person name="Lu J."/>
            <person name="Mane S."/>
            <person name="Nagrani S."/>
            <person name="Shallom J.M."/>
            <person name="Shallom S."/>
            <person name="Shukla M."/>
            <person name="Snyder E.E."/>
            <person name="Sobral B.W."/>
            <person name="Wattam A.R."/>
            <person name="Will R."/>
            <person name="Williams K."/>
            <person name="Yoo H."/>
            <person name="Munk C."/>
            <person name="Tapia R."/>
            <person name="Green L."/>
            <person name="Rogers Y."/>
            <person name="Detter J.C."/>
            <person name="Bruce D."/>
            <person name="Brettin T.S."/>
            <person name="Tsolis R."/>
        </authorList>
    </citation>
    <scope>NUCLEOTIDE SEQUENCE [LARGE SCALE GENOMIC DNA]</scope>
    <source>
        <strain evidence="7 8">LMG 3301</strain>
    </source>
</reference>
<protein>
    <submittedName>
        <fullName evidence="7">Thiamine pyrophosphate protein central region</fullName>
    </submittedName>
</protein>
<dbReference type="HOGENOM" id="CLU_013748_6_0_5"/>
<dbReference type="PROSITE" id="PS00187">
    <property type="entry name" value="TPP_ENZYMES"/>
    <property type="match status" value="1"/>
</dbReference>
<dbReference type="GO" id="GO:0030976">
    <property type="term" value="F:thiamine pyrophosphate binding"/>
    <property type="evidence" value="ECO:0007669"/>
    <property type="project" value="InterPro"/>
</dbReference>
<dbReference type="InterPro" id="IPR045229">
    <property type="entry name" value="TPP_enz"/>
</dbReference>
<dbReference type="GO" id="GO:0009097">
    <property type="term" value="P:isoleucine biosynthetic process"/>
    <property type="evidence" value="ECO:0007669"/>
    <property type="project" value="TreeGrafter"/>
</dbReference>
<dbReference type="InterPro" id="IPR011766">
    <property type="entry name" value="TPP_enzyme_TPP-bd"/>
</dbReference>
<dbReference type="EMBL" id="ACQA01000002">
    <property type="protein sequence ID" value="EEQ93758.1"/>
    <property type="molecule type" value="Genomic_DNA"/>
</dbReference>
<evidence type="ECO:0000256" key="2">
    <source>
        <dbReference type="ARBA" id="ARBA00023052"/>
    </source>
</evidence>
<evidence type="ECO:0000256" key="1">
    <source>
        <dbReference type="ARBA" id="ARBA00007812"/>
    </source>
</evidence>
<accession>C4WMJ3</accession>
<dbReference type="PANTHER" id="PTHR18968">
    <property type="entry name" value="THIAMINE PYROPHOSPHATE ENZYMES"/>
    <property type="match status" value="1"/>
</dbReference>
<keyword evidence="2 3" id="KW-0786">Thiamine pyrophosphate</keyword>
<dbReference type="Pfam" id="PF02776">
    <property type="entry name" value="TPP_enzyme_N"/>
    <property type="match status" value="1"/>
</dbReference>
<dbReference type="GO" id="GO:0019310">
    <property type="term" value="P:inositol catabolic process"/>
    <property type="evidence" value="ECO:0007669"/>
    <property type="project" value="InterPro"/>
</dbReference>
<dbReference type="Gene3D" id="3.40.50.1220">
    <property type="entry name" value="TPP-binding domain"/>
    <property type="match status" value="1"/>
</dbReference>
<dbReference type="SUPFAM" id="SSF52518">
    <property type="entry name" value="Thiamin diphosphate-binding fold (THDP-binding)"/>
    <property type="match status" value="2"/>
</dbReference>
<dbReference type="InterPro" id="IPR029035">
    <property type="entry name" value="DHS-like_NAD/FAD-binding_dom"/>
</dbReference>
<comment type="similarity">
    <text evidence="1 3">Belongs to the TPP enzyme family.</text>
</comment>
<dbReference type="GO" id="GO:0050660">
    <property type="term" value="F:flavin adenine dinucleotide binding"/>
    <property type="evidence" value="ECO:0007669"/>
    <property type="project" value="TreeGrafter"/>
</dbReference>
<dbReference type="GO" id="GO:0016823">
    <property type="term" value="F:hydrolase activity, acting on acid carbon-carbon bonds, in ketonic substances"/>
    <property type="evidence" value="ECO:0007669"/>
    <property type="project" value="InterPro"/>
</dbReference>
<evidence type="ECO:0000313" key="8">
    <source>
        <dbReference type="Proteomes" id="UP000004386"/>
    </source>
</evidence>
<evidence type="ECO:0000259" key="4">
    <source>
        <dbReference type="Pfam" id="PF00205"/>
    </source>
</evidence>
<dbReference type="AlphaFoldDB" id="C4WMJ3"/>
<evidence type="ECO:0000313" key="7">
    <source>
        <dbReference type="EMBL" id="EEQ93758.1"/>
    </source>
</evidence>
<comment type="caution">
    <text evidence="7">The sequence shown here is derived from an EMBL/GenBank/DDBJ whole genome shotgun (WGS) entry which is preliminary data.</text>
</comment>
<feature type="domain" description="Thiamine pyrophosphate enzyme TPP-binding" evidence="5">
    <location>
        <begin position="433"/>
        <end position="585"/>
    </location>
</feature>
<dbReference type="InterPro" id="IPR030817">
    <property type="entry name" value="Myo_inos_IolD"/>
</dbReference>